<feature type="domain" description="PLD phosphodiesterase" evidence="9">
    <location>
        <begin position="868"/>
        <end position="895"/>
    </location>
</feature>
<sequence>MSGSGDSQSEPLIPPSSSTLSSTYQISHCSSPDITYRIFEELPKATVVSVTRPDVIDFSLRVLSYTIEFHYKQFNWILQKKASQLIYLHLRLKKRAIIEEFHDKQEQVKEWLHCLGIGDYHPTVIQDDDEVDDENFHLHHKETTKNRYVPSRAALPFITPALGSQKYVMESAKVAMQGYLNHFLGNMDIVNSREVCNFLEVSKFSFVPEYGPKLKEGYVMVKRPTKIPTEEDAGGCCMGNWFNCCNGNWRKVWAVLKPGFLALLEDPFETQLLDIVLFDVLPASNEKGEIHASLVKESIERSLLHYSFLVSSGSQSLKLRTRTKAKVREWVTAISDAGLGAPEGWCYSQRFGSFAPPRGLTEDASQAQWFVDGKSTFEAIAVAIEEAKSEIFITDWWLCPELYLRRPFNACASSRLDTLLEAKAKQGVKIYILLYKEVPLASKINSAVCKRKLLNIHENVSVLRYPDHISTGIYLWSHHEKLVIIDYRISFIGGLDLCFGRYDNFEHKVGDFPATIWPGKDYYNPRESQPNSWEDTMTDELDRGRYPRMPWHDVHCALWGPPCLDIARHFVLRWNLAKRNKAQNLDTIPLLVPWHYMGRSTNIECESKSMEHGRKDNNKQDYVSSLLPLQDMPSQFPAEAYELDAENEDPNLNDFNKTRVLSISQSFPVSSADSKAKPSQLGIQYLDEWWGTQERGDQVVSSEEARQVGPRTSCHCQVIRSVSQWSAGTSQTEDSIHNAYCSLIDQAEHYIYIENQFFISGLSQDEIIKNRVLEALYKRIIRADKEQKCFRVIIVIPLLPDFEGGLDGGGSASAGALIHWQYRTICRGRHSILQNLYEVLGPRTSDYISFYSLRNYGRLRDDGPLVTNQVYVHSKLMIIDDRTALIGSSNINDRSLLGSRDSEIGIVIEDKEFVDSSMNGKPWKAGKFCFSLRLSLWSEHLGLCDKGVSKISKINDLVADKTYNDIWMATATTNTNIYQDIFACIPNDHLHSRSEVRQSMAYWKEKLGHSTIDLGVAPEKIEAHPRGDSKFTDPMEKLKSIRGHLVLFPLEFMCQEEDLRPMFNHTEFYVKPQVYH</sequence>
<dbReference type="InterPro" id="IPR001736">
    <property type="entry name" value="PLipase_D/transphosphatidylase"/>
</dbReference>
<dbReference type="InterPro" id="IPR036871">
    <property type="entry name" value="PX_dom_sf"/>
</dbReference>
<dbReference type="SMART" id="SM00233">
    <property type="entry name" value="PH"/>
    <property type="match status" value="1"/>
</dbReference>
<reference evidence="10" key="1">
    <citation type="submission" date="2022-03" db="EMBL/GenBank/DDBJ databases">
        <title>A functionally conserved STORR gene fusion in Papaver species that diverged 16.8 million years ago.</title>
        <authorList>
            <person name="Catania T."/>
        </authorList>
    </citation>
    <scope>NUCLEOTIDE SEQUENCE</scope>
    <source>
        <strain evidence="10">S-191538</strain>
    </source>
</reference>
<dbReference type="GO" id="GO:0031410">
    <property type="term" value="C:cytoplasmic vesicle"/>
    <property type="evidence" value="ECO:0007669"/>
    <property type="project" value="UniProtKB-ARBA"/>
</dbReference>
<dbReference type="Gene3D" id="2.30.29.30">
    <property type="entry name" value="Pleckstrin-homology domain (PH domain)/Phosphotyrosine-binding domain (PTB)"/>
    <property type="match status" value="1"/>
</dbReference>
<feature type="compositionally biased region" description="Low complexity" evidence="7">
    <location>
        <begin position="9"/>
        <end position="23"/>
    </location>
</feature>
<evidence type="ECO:0000256" key="6">
    <source>
        <dbReference type="PIRNR" id="PIRNR009376"/>
    </source>
</evidence>
<feature type="region of interest" description="Disordered" evidence="7">
    <location>
        <begin position="1"/>
        <end position="23"/>
    </location>
</feature>
<dbReference type="GO" id="GO:0006654">
    <property type="term" value="P:phosphatidic acid biosynthetic process"/>
    <property type="evidence" value="ECO:0007669"/>
    <property type="project" value="InterPro"/>
</dbReference>
<dbReference type="PANTHER" id="PTHR18896:SF76">
    <property type="entry name" value="PHOSPHOLIPASE"/>
    <property type="match status" value="1"/>
</dbReference>
<dbReference type="Pfam" id="PF13091">
    <property type="entry name" value="PLDc_2"/>
    <property type="match status" value="1"/>
</dbReference>
<dbReference type="FunFam" id="3.30.870.10:FF:000011">
    <property type="entry name" value="Phospholipase"/>
    <property type="match status" value="1"/>
</dbReference>
<keyword evidence="4 6" id="KW-0442">Lipid degradation</keyword>
<dbReference type="InterPro" id="IPR025202">
    <property type="entry name" value="PLD-like_dom"/>
</dbReference>
<dbReference type="Proteomes" id="UP001177140">
    <property type="component" value="Unassembled WGS sequence"/>
</dbReference>
<dbReference type="EC" id="3.1.4.4" evidence="6"/>
<dbReference type="Pfam" id="PF00614">
    <property type="entry name" value="PLDc"/>
    <property type="match status" value="1"/>
</dbReference>
<evidence type="ECO:0000256" key="2">
    <source>
        <dbReference type="ARBA" id="ARBA00022737"/>
    </source>
</evidence>
<organism evidence="10 11">
    <name type="scientific">Papaver nudicaule</name>
    <name type="common">Iceland poppy</name>
    <dbReference type="NCBI Taxonomy" id="74823"/>
    <lineage>
        <taxon>Eukaryota</taxon>
        <taxon>Viridiplantae</taxon>
        <taxon>Streptophyta</taxon>
        <taxon>Embryophyta</taxon>
        <taxon>Tracheophyta</taxon>
        <taxon>Spermatophyta</taxon>
        <taxon>Magnoliopsida</taxon>
        <taxon>Ranunculales</taxon>
        <taxon>Papaveraceae</taxon>
        <taxon>Papaveroideae</taxon>
        <taxon>Papaver</taxon>
    </lineage>
</organism>
<evidence type="ECO:0000259" key="8">
    <source>
        <dbReference type="PROSITE" id="PS50003"/>
    </source>
</evidence>
<accession>A0AA41V832</accession>
<feature type="domain" description="PLD phosphodiesterase" evidence="9">
    <location>
        <begin position="474"/>
        <end position="501"/>
    </location>
</feature>
<dbReference type="PIRSF" id="PIRSF009376">
    <property type="entry name" value="Phospholipase_D_euk"/>
    <property type="match status" value="1"/>
</dbReference>
<name>A0AA41V832_PAPNU</name>
<comment type="similarity">
    <text evidence="6">Belongs to the phospholipase D family.</text>
</comment>
<dbReference type="SUPFAM" id="SSF64268">
    <property type="entry name" value="PX domain"/>
    <property type="match status" value="1"/>
</dbReference>
<evidence type="ECO:0000259" key="9">
    <source>
        <dbReference type="PROSITE" id="PS50035"/>
    </source>
</evidence>
<gene>
    <name evidence="10" type="ORF">MKW94_024473</name>
</gene>
<evidence type="ECO:0000256" key="1">
    <source>
        <dbReference type="ARBA" id="ARBA00000798"/>
    </source>
</evidence>
<dbReference type="InterPro" id="IPR015679">
    <property type="entry name" value="PLipase_D_fam"/>
</dbReference>
<dbReference type="SMART" id="SM00155">
    <property type="entry name" value="PLDc"/>
    <property type="match status" value="2"/>
</dbReference>
<keyword evidence="11" id="KW-1185">Reference proteome</keyword>
<dbReference type="GO" id="GO:0035556">
    <property type="term" value="P:intracellular signal transduction"/>
    <property type="evidence" value="ECO:0007669"/>
    <property type="project" value="InterPro"/>
</dbReference>
<dbReference type="Gene3D" id="3.30.870.10">
    <property type="entry name" value="Endonuclease Chain A"/>
    <property type="match status" value="2"/>
</dbReference>
<dbReference type="GO" id="GO:0005886">
    <property type="term" value="C:plasma membrane"/>
    <property type="evidence" value="ECO:0007669"/>
    <property type="project" value="TreeGrafter"/>
</dbReference>
<dbReference type="EMBL" id="JAJJMA010189694">
    <property type="protein sequence ID" value="MCL7038360.1"/>
    <property type="molecule type" value="Genomic_DNA"/>
</dbReference>
<keyword evidence="3 6" id="KW-0378">Hydrolase</keyword>
<comment type="caution">
    <text evidence="10">The sequence shown here is derived from an EMBL/GenBank/DDBJ whole genome shotgun (WGS) entry which is preliminary data.</text>
</comment>
<evidence type="ECO:0000256" key="7">
    <source>
        <dbReference type="SAM" id="MobiDB-lite"/>
    </source>
</evidence>
<dbReference type="SUPFAM" id="SSF56024">
    <property type="entry name" value="Phospholipase D/nuclease"/>
    <property type="match status" value="2"/>
</dbReference>
<protein>
    <recommendedName>
        <fullName evidence="6">Phospholipase</fullName>
        <ecNumber evidence="6">3.1.4.4</ecNumber>
    </recommendedName>
</protein>
<dbReference type="CDD" id="cd09141">
    <property type="entry name" value="PLDc_vPLD1_2_yPLD_like_2"/>
    <property type="match status" value="1"/>
</dbReference>
<dbReference type="InterPro" id="IPR001849">
    <property type="entry name" value="PH_domain"/>
</dbReference>
<dbReference type="PROSITE" id="PS50035">
    <property type="entry name" value="PLD"/>
    <property type="match status" value="2"/>
</dbReference>
<dbReference type="GO" id="GO:0035091">
    <property type="term" value="F:phosphatidylinositol binding"/>
    <property type="evidence" value="ECO:0007669"/>
    <property type="project" value="InterPro"/>
</dbReference>
<evidence type="ECO:0000313" key="10">
    <source>
        <dbReference type="EMBL" id="MCL7038360.1"/>
    </source>
</evidence>
<dbReference type="PROSITE" id="PS50003">
    <property type="entry name" value="PH_DOMAIN"/>
    <property type="match status" value="1"/>
</dbReference>
<evidence type="ECO:0000256" key="5">
    <source>
        <dbReference type="ARBA" id="ARBA00023098"/>
    </source>
</evidence>
<dbReference type="AlphaFoldDB" id="A0AA41V832"/>
<evidence type="ECO:0000256" key="3">
    <source>
        <dbReference type="ARBA" id="ARBA00022801"/>
    </source>
</evidence>
<dbReference type="InterPro" id="IPR011993">
    <property type="entry name" value="PH-like_dom_sf"/>
</dbReference>
<keyword evidence="2" id="KW-0677">Repeat</keyword>
<dbReference type="GO" id="GO:0009395">
    <property type="term" value="P:phospholipid catabolic process"/>
    <property type="evidence" value="ECO:0007669"/>
    <property type="project" value="TreeGrafter"/>
</dbReference>
<dbReference type="SUPFAM" id="SSF50729">
    <property type="entry name" value="PH domain-like"/>
    <property type="match status" value="1"/>
</dbReference>
<dbReference type="CDD" id="cd01254">
    <property type="entry name" value="PH_PLD"/>
    <property type="match status" value="1"/>
</dbReference>
<dbReference type="PANTHER" id="PTHR18896">
    <property type="entry name" value="PHOSPHOLIPASE D"/>
    <property type="match status" value="1"/>
</dbReference>
<proteinExistence type="inferred from homology"/>
<comment type="catalytic activity">
    <reaction evidence="1 6">
        <text>a 1,2-diacyl-sn-glycero-3-phosphocholine + H2O = a 1,2-diacyl-sn-glycero-3-phosphate + choline + H(+)</text>
        <dbReference type="Rhea" id="RHEA:14445"/>
        <dbReference type="ChEBI" id="CHEBI:15354"/>
        <dbReference type="ChEBI" id="CHEBI:15377"/>
        <dbReference type="ChEBI" id="CHEBI:15378"/>
        <dbReference type="ChEBI" id="CHEBI:57643"/>
        <dbReference type="ChEBI" id="CHEBI:58608"/>
        <dbReference type="EC" id="3.1.4.4"/>
    </reaction>
</comment>
<feature type="domain" description="PH" evidence="8">
    <location>
        <begin position="212"/>
        <end position="339"/>
    </location>
</feature>
<dbReference type="InterPro" id="IPR016555">
    <property type="entry name" value="PLipase_D_euk"/>
</dbReference>
<keyword evidence="5" id="KW-0443">Lipid metabolism</keyword>
<evidence type="ECO:0000313" key="11">
    <source>
        <dbReference type="Proteomes" id="UP001177140"/>
    </source>
</evidence>
<evidence type="ECO:0000256" key="4">
    <source>
        <dbReference type="ARBA" id="ARBA00022963"/>
    </source>
</evidence>
<dbReference type="CDD" id="cd09138">
    <property type="entry name" value="PLDc_vPLD1_2_yPLD_like_1"/>
    <property type="match status" value="1"/>
</dbReference>
<dbReference type="GO" id="GO:0004630">
    <property type="term" value="F:phospholipase D activity"/>
    <property type="evidence" value="ECO:0007669"/>
    <property type="project" value="UniProtKB-UniRule"/>
</dbReference>